<dbReference type="RefSeq" id="WP_165002413.1">
    <property type="nucleotide sequence ID" value="NZ_CP064955.1"/>
</dbReference>
<reference evidence="2 3" key="1">
    <citation type="submission" date="2020-11" db="EMBL/GenBank/DDBJ databases">
        <title>Corynebacterium sp. MC1420.</title>
        <authorList>
            <person name="Zhou J."/>
        </authorList>
    </citation>
    <scope>NUCLEOTIDE SEQUENCE [LARGE SCALE GENOMIC DNA]</scope>
    <source>
        <strain evidence="2 3">MC1420</strain>
    </source>
</reference>
<feature type="compositionally biased region" description="Basic and acidic residues" evidence="1">
    <location>
        <begin position="179"/>
        <end position="195"/>
    </location>
</feature>
<name>A0A7T0KMB9_9CORY</name>
<protein>
    <submittedName>
        <fullName evidence="2">Uncharacterized protein</fullName>
    </submittedName>
</protein>
<feature type="region of interest" description="Disordered" evidence="1">
    <location>
        <begin position="139"/>
        <end position="232"/>
    </location>
</feature>
<keyword evidence="3" id="KW-1185">Reference proteome</keyword>
<dbReference type="AlphaFoldDB" id="A0A7T0KMB9"/>
<organism evidence="2 3">
    <name type="scientific">Corynebacterium qintianiae</name>
    <dbReference type="NCBI Taxonomy" id="2709392"/>
    <lineage>
        <taxon>Bacteria</taxon>
        <taxon>Bacillati</taxon>
        <taxon>Actinomycetota</taxon>
        <taxon>Actinomycetes</taxon>
        <taxon>Mycobacteriales</taxon>
        <taxon>Corynebacteriaceae</taxon>
        <taxon>Corynebacterium</taxon>
    </lineage>
</organism>
<dbReference type="EMBL" id="CP064955">
    <property type="protein sequence ID" value="QPK83137.1"/>
    <property type="molecule type" value="Genomic_DNA"/>
</dbReference>
<evidence type="ECO:0000313" key="3">
    <source>
        <dbReference type="Proteomes" id="UP000594586"/>
    </source>
</evidence>
<accession>A0A7T0KMB9</accession>
<proteinExistence type="predicted"/>
<dbReference type="KEGG" id="cqn:G7Y29_09940"/>
<feature type="region of interest" description="Disordered" evidence="1">
    <location>
        <begin position="53"/>
        <end position="93"/>
    </location>
</feature>
<dbReference type="Proteomes" id="UP000594586">
    <property type="component" value="Chromosome"/>
</dbReference>
<sequence>MNTPTVPTLAPDALKNVVCRVCAGTFDLSATGVFPEHFFNFRALRKPCKASGQRCAHVNEPPGKKAAKAPKKQNQPQARPPKEAPTPNLPILRLTSNGKAECPACYRLLTPSTNSTLPVHKNNGKSCRMSNRAFEFVTRKGKAAKQPSATVQHYTQKYKVRSPEEIRKEKKKQGGPSNRKREQERERRRQQRRSDSYALDCYDSWGQDDHSVDQGQSVRTYRGGLPGQGRRR</sequence>
<evidence type="ECO:0000313" key="2">
    <source>
        <dbReference type="EMBL" id="QPK83137.1"/>
    </source>
</evidence>
<evidence type="ECO:0000256" key="1">
    <source>
        <dbReference type="SAM" id="MobiDB-lite"/>
    </source>
</evidence>
<gene>
    <name evidence="2" type="ORF">G7Y29_09940</name>
</gene>